<keyword evidence="13" id="KW-1185">Reference proteome</keyword>
<dbReference type="InterPro" id="IPR058626">
    <property type="entry name" value="MdtA-like_b-barrel"/>
</dbReference>
<keyword evidence="6 7" id="KW-0472">Membrane</keyword>
<dbReference type="Pfam" id="PF25944">
    <property type="entry name" value="Beta-barrel_RND"/>
    <property type="match status" value="1"/>
</dbReference>
<dbReference type="InterPro" id="IPR058627">
    <property type="entry name" value="MdtA-like_C"/>
</dbReference>
<evidence type="ECO:0000313" key="12">
    <source>
        <dbReference type="EMBL" id="RDI37208.1"/>
    </source>
</evidence>
<gene>
    <name evidence="12" type="ORF">C8D86_1418</name>
</gene>
<dbReference type="OrthoDB" id="9783047at2"/>
<comment type="caution">
    <text evidence="12">The sequence shown here is derived from an EMBL/GenBank/DDBJ whole genome shotgun (WGS) entry which is preliminary data.</text>
</comment>
<keyword evidence="5" id="KW-0997">Cell inner membrane</keyword>
<feature type="domain" description="Multidrug resistance protein MdtA-like C-terminal permuted SH3" evidence="11">
    <location>
        <begin position="292"/>
        <end position="350"/>
    </location>
</feature>
<dbReference type="PANTHER" id="PTHR30469">
    <property type="entry name" value="MULTIDRUG RESISTANCE PROTEIN MDTA"/>
    <property type="match status" value="1"/>
</dbReference>
<dbReference type="AlphaFoldDB" id="A0A370G0D0"/>
<keyword evidence="3" id="KW-0813">Transport</keyword>
<evidence type="ECO:0000256" key="3">
    <source>
        <dbReference type="ARBA" id="ARBA00022448"/>
    </source>
</evidence>
<dbReference type="Proteomes" id="UP000254720">
    <property type="component" value="Unassembled WGS sequence"/>
</dbReference>
<evidence type="ECO:0000256" key="7">
    <source>
        <dbReference type="SAM" id="Phobius"/>
    </source>
</evidence>
<dbReference type="RefSeq" id="WP_114835470.1">
    <property type="nucleotide sequence ID" value="NZ_LR699115.1"/>
</dbReference>
<evidence type="ECO:0000256" key="6">
    <source>
        <dbReference type="ARBA" id="ARBA00023136"/>
    </source>
</evidence>
<evidence type="ECO:0000256" key="5">
    <source>
        <dbReference type="ARBA" id="ARBA00022519"/>
    </source>
</evidence>
<evidence type="ECO:0000256" key="4">
    <source>
        <dbReference type="ARBA" id="ARBA00022475"/>
    </source>
</evidence>
<dbReference type="GO" id="GO:1990281">
    <property type="term" value="C:efflux pump complex"/>
    <property type="evidence" value="ECO:0007669"/>
    <property type="project" value="TreeGrafter"/>
</dbReference>
<dbReference type="InterPro" id="IPR006143">
    <property type="entry name" value="RND_pump_MFP"/>
</dbReference>
<dbReference type="PANTHER" id="PTHR30469:SF36">
    <property type="entry name" value="BLL3903 PROTEIN"/>
    <property type="match status" value="1"/>
</dbReference>
<dbReference type="NCBIfam" id="TIGR01730">
    <property type="entry name" value="RND_mfp"/>
    <property type="match status" value="1"/>
</dbReference>
<organism evidence="12 13">
    <name type="scientific">Aquicella lusitana</name>
    <dbReference type="NCBI Taxonomy" id="254246"/>
    <lineage>
        <taxon>Bacteria</taxon>
        <taxon>Pseudomonadati</taxon>
        <taxon>Pseudomonadota</taxon>
        <taxon>Gammaproteobacteria</taxon>
        <taxon>Legionellales</taxon>
        <taxon>Coxiellaceae</taxon>
        <taxon>Aquicella</taxon>
    </lineage>
</organism>
<evidence type="ECO:0000259" key="10">
    <source>
        <dbReference type="Pfam" id="PF25944"/>
    </source>
</evidence>
<evidence type="ECO:0000259" key="9">
    <source>
        <dbReference type="Pfam" id="PF25917"/>
    </source>
</evidence>
<proteinExistence type="inferred from homology"/>
<dbReference type="Pfam" id="PF25917">
    <property type="entry name" value="BSH_RND"/>
    <property type="match status" value="1"/>
</dbReference>
<keyword evidence="7" id="KW-1133">Transmembrane helix</keyword>
<dbReference type="Gene3D" id="2.40.420.20">
    <property type="match status" value="1"/>
</dbReference>
<reference evidence="12 13" key="1">
    <citation type="submission" date="2018-07" db="EMBL/GenBank/DDBJ databases">
        <title>Genomic Encyclopedia of Type Strains, Phase IV (KMG-IV): sequencing the most valuable type-strain genomes for metagenomic binning, comparative biology and taxonomic classification.</title>
        <authorList>
            <person name="Goeker M."/>
        </authorList>
    </citation>
    <scope>NUCLEOTIDE SEQUENCE [LARGE SCALE GENOMIC DNA]</scope>
    <source>
        <strain evidence="12 13">DSM 16500</strain>
    </source>
</reference>
<evidence type="ECO:0000313" key="13">
    <source>
        <dbReference type="Proteomes" id="UP000254720"/>
    </source>
</evidence>
<feature type="transmembrane region" description="Helical" evidence="7">
    <location>
        <begin position="7"/>
        <end position="25"/>
    </location>
</feature>
<dbReference type="Gene3D" id="2.40.30.170">
    <property type="match status" value="1"/>
</dbReference>
<sequence length="365" mass="39919">MKQKLTYIYIAAGLIFLLLIYYFFFTGHEKQQTEVNVSVSPVIQKDVEVNIQTIGTVQAYATVDIKSMVTGPLLKTGFKEGDVVEENQLLFQIDPRQFAASLNQAKATLARDQATLANAELQVKRNAPLLKRGFVARQDYDTLLANAKSAAATVKADEAAVENAQLQLDYTTVRAPIPGKTGNILLKPGSVIKANDTTPLVTINQINPIYVSFAVPQNKLPALQKRLQSGPLQVKTILNDGHIERGEVTFVDNTVDTTTGTIQLKATFANENRRLWPGQYVTVDLPIEHLQNALLVPSLALLTGQKGFYVYVIDASSIAHIRAVTPGSTVNNQTIIEHGLKKGEKVVTAGQLRLKEGTPVKFTTP</sequence>
<dbReference type="Gene3D" id="1.10.287.470">
    <property type="entry name" value="Helix hairpin bin"/>
    <property type="match status" value="1"/>
</dbReference>
<evidence type="ECO:0000256" key="1">
    <source>
        <dbReference type="ARBA" id="ARBA00004236"/>
    </source>
</evidence>
<dbReference type="EMBL" id="QQAX01000041">
    <property type="protein sequence ID" value="RDI37208.1"/>
    <property type="molecule type" value="Genomic_DNA"/>
</dbReference>
<comment type="subcellular location">
    <subcellularLocation>
        <location evidence="1">Cell membrane</location>
    </subcellularLocation>
</comment>
<dbReference type="Gene3D" id="2.40.50.100">
    <property type="match status" value="1"/>
</dbReference>
<feature type="domain" description="Multidrug resistance protein MdtA-like beta-barrel" evidence="10">
    <location>
        <begin position="208"/>
        <end position="285"/>
    </location>
</feature>
<dbReference type="SUPFAM" id="SSF111369">
    <property type="entry name" value="HlyD-like secretion proteins"/>
    <property type="match status" value="1"/>
</dbReference>
<feature type="domain" description="Multidrug resistance protein MdtA-like barrel-sandwich hybrid" evidence="9">
    <location>
        <begin position="62"/>
        <end position="203"/>
    </location>
</feature>
<accession>A0A370G0D0</accession>
<dbReference type="Pfam" id="PF25876">
    <property type="entry name" value="HH_MFP_RND"/>
    <property type="match status" value="1"/>
</dbReference>
<dbReference type="Pfam" id="PF25967">
    <property type="entry name" value="RND-MFP_C"/>
    <property type="match status" value="1"/>
</dbReference>
<evidence type="ECO:0000256" key="2">
    <source>
        <dbReference type="ARBA" id="ARBA00009477"/>
    </source>
</evidence>
<keyword evidence="4" id="KW-1003">Cell membrane</keyword>
<dbReference type="InterPro" id="IPR058624">
    <property type="entry name" value="MdtA-like_HH"/>
</dbReference>
<feature type="domain" description="Multidrug resistance protein MdtA-like alpha-helical hairpin" evidence="8">
    <location>
        <begin position="102"/>
        <end position="171"/>
    </location>
</feature>
<evidence type="ECO:0000259" key="11">
    <source>
        <dbReference type="Pfam" id="PF25967"/>
    </source>
</evidence>
<protein>
    <submittedName>
        <fullName evidence="12">Multidrug efflux system membrane fusion protein</fullName>
    </submittedName>
</protein>
<keyword evidence="7" id="KW-0812">Transmembrane</keyword>
<dbReference type="InterPro" id="IPR058625">
    <property type="entry name" value="MdtA-like_BSH"/>
</dbReference>
<evidence type="ECO:0000259" key="8">
    <source>
        <dbReference type="Pfam" id="PF25876"/>
    </source>
</evidence>
<dbReference type="GO" id="GO:0015562">
    <property type="term" value="F:efflux transmembrane transporter activity"/>
    <property type="evidence" value="ECO:0007669"/>
    <property type="project" value="TreeGrafter"/>
</dbReference>
<name>A0A370G0D0_9COXI</name>
<comment type="similarity">
    <text evidence="2">Belongs to the membrane fusion protein (MFP) (TC 8.A.1) family.</text>
</comment>